<proteinExistence type="predicted"/>
<evidence type="ECO:0000313" key="2">
    <source>
        <dbReference type="EMBL" id="TXD36739.1"/>
    </source>
</evidence>
<comment type="caution">
    <text evidence="2">The sequence shown here is derived from an EMBL/GenBank/DDBJ whole genome shotgun (WGS) entry which is preliminary data.</text>
</comment>
<dbReference type="Gene3D" id="3.20.20.190">
    <property type="entry name" value="Phosphatidylinositol (PI) phosphodiesterase"/>
    <property type="match status" value="1"/>
</dbReference>
<reference evidence="2 3" key="1">
    <citation type="submission" date="2019-08" db="EMBL/GenBank/DDBJ databases">
        <title>Bradymonadales sp. TMQ4.</title>
        <authorList>
            <person name="Liang Q."/>
        </authorList>
    </citation>
    <scope>NUCLEOTIDE SEQUENCE [LARGE SCALE GENOMIC DNA]</scope>
    <source>
        <strain evidence="2 3">TMQ4</strain>
    </source>
</reference>
<accession>A0A5C6XD79</accession>
<keyword evidence="1" id="KW-0732">Signal</keyword>
<dbReference type="RefSeq" id="WP_146981867.1">
    <property type="nucleotide sequence ID" value="NZ_VOSM01000005.1"/>
</dbReference>
<evidence type="ECO:0008006" key="4">
    <source>
        <dbReference type="Google" id="ProtNLM"/>
    </source>
</evidence>
<evidence type="ECO:0000256" key="1">
    <source>
        <dbReference type="SAM" id="SignalP"/>
    </source>
</evidence>
<protein>
    <recommendedName>
        <fullName evidence="4">Tryptophan synthase alpha chain</fullName>
    </recommendedName>
</protein>
<dbReference type="Proteomes" id="UP000321412">
    <property type="component" value="Unassembled WGS sequence"/>
</dbReference>
<name>A0A5C6XD79_9DELT</name>
<evidence type="ECO:0000313" key="3">
    <source>
        <dbReference type="Proteomes" id="UP000321412"/>
    </source>
</evidence>
<sequence length="1549" mass="161922">MRPHPRTRLRPAFIILMMLLALSALSCSGEDTANRENPDLDVGLDADDVGDVDDATLLKVREPRVIEGATQIPRPGDTVLPCPPEGCPACQVDADCDDGIACTEDVCDTEAGECVVSTAHTRCDDELFCNGYEMCAPEDPLAAASGCVAGQPPVLADGISCTLDFCDEENDQIVHQGEDLRCESDEPCTVSLCDPVEGCVIEPAEDGTLCMDDTMVCSGGQCIPCIDDSEGGVDSGCGGGEPFCVDGACVQCEDSTDCPEGLGCEDGVCTGCTDHAQCDDGASCTLNLCDFSTGRCDVLPLGSSCGGGDACAARAPFCSPRDERADPTTGCVPGPSKIDLMEPITCVERSCDPATGVISEDLDDSQCEPSGPCVTSICTVNGCEEVPLSAGTSCLYGETEMEEGFCDGAGTCAVCADTVVGGIDAGCDALNPSCFNGGCFNCVEEGPGCPRDCNGELDGPAYEDACGQCDADITNDCANVCDGGACSPCEIDADCNDRNACTLDQCVEGYCNNDPAPLDGDTCQSSEINVCVTSYSCQEGSCQRDGTVTCDGPCHTGGACREGIGGCEIDVGASCDDGDPSTINDTCSPWGQCVGECAGPDGQLCAEDDGNPCTVPACDGEGGCTERITPGVSCEMACGAGVCSTEGVCEPVDNVCNPESMRSCAAFECRPDEGGCVVVNGDPKCELDGASCISELGLCSAGSCGDGFCDIDAEYRNNPNHCFEDCVREGCGTSPTSYLTCDEPLNNEAVLGTWNSAMSIAYGIPELDARQTETIRRQLEDGVEWLHFIVDYCSPGASSGPICVCKDDDTCGLASTPLRDRLAEVRDYLLSHPARIVQLYVRSYLERGDLREVIDQAGLSELLYRRALTTVGFSTLEPFAAARAQLIASNQRLVIYDRDFVPPFNIFLGDSRRYEVVDGIPRTPPPTIVFSGQETHTTHTFNCVTSTNIGPSEAIVSSPVYGVVHNAGQGSSTFVGAACWNRYVQNHLFACQEEEGRRPNVIFVNYYNADPEPLDWARVDNDIVSACPEVQPDTCRQDSDCDAGVCNLFGVCVSCTDNADCREDQYCNGWFNACFADLPGGGLCTEPEECASGVCSLFTCTGCEQDSDCQEDQFCAFDGTCSPKKAIGEGCINAQECVSNTCYLGYCTECDEQSDCGDGTFCSLNPLPGESACIAPKPNGETCAQTFECASGNCFAGFCVACDEQSDCTDPNQFCSLDPLPGQSACIDRKPNGQACAQDLECASDSCYLGFCAGCNEQSDCPDAHTFCSLDPAPGASACIARKANGATCAQNLECASDSCYLGFCVECNAQNDCPASNEFCSLDPAPGASACIARKDNGSVCAEGFECTSGQCTAFVCGECANDANCSANEHCDALNNCAPDVGNGSPCLKDSACTTDLCLDGFCAQCRNDSECPASQHCDAFNNCVNDVPNGSACLRDSACTTDLCLAGFCAQCENDSQCPASQHCDAFNNCVDDVGNNAPCLRDANCSTGICSAGFCAQCTNDGHCSSNQFCNVGGDCQNKVPNGSLCVDSRVCQSNCCSFGFCSNC</sequence>
<dbReference type="EMBL" id="VOSM01000005">
    <property type="protein sequence ID" value="TXD36739.1"/>
    <property type="molecule type" value="Genomic_DNA"/>
</dbReference>
<dbReference type="InterPro" id="IPR017946">
    <property type="entry name" value="PLC-like_Pdiesterase_TIM-brl"/>
</dbReference>
<gene>
    <name evidence="2" type="ORF">FRC98_13005</name>
</gene>
<dbReference type="OrthoDB" id="5526440at2"/>
<organism evidence="2 3">
    <name type="scientific">Lujinxingia vulgaris</name>
    <dbReference type="NCBI Taxonomy" id="2600176"/>
    <lineage>
        <taxon>Bacteria</taxon>
        <taxon>Deltaproteobacteria</taxon>
        <taxon>Bradymonadales</taxon>
        <taxon>Lujinxingiaceae</taxon>
        <taxon>Lujinxingia</taxon>
    </lineage>
</organism>
<dbReference type="PROSITE" id="PS51257">
    <property type="entry name" value="PROKAR_LIPOPROTEIN"/>
    <property type="match status" value="1"/>
</dbReference>
<dbReference type="GO" id="GO:0008081">
    <property type="term" value="F:phosphoric diester hydrolase activity"/>
    <property type="evidence" value="ECO:0007669"/>
    <property type="project" value="InterPro"/>
</dbReference>
<keyword evidence="3" id="KW-1185">Reference proteome</keyword>
<feature type="signal peptide" evidence="1">
    <location>
        <begin position="1"/>
        <end position="26"/>
    </location>
</feature>
<dbReference type="GO" id="GO:0006629">
    <property type="term" value="P:lipid metabolic process"/>
    <property type="evidence" value="ECO:0007669"/>
    <property type="project" value="InterPro"/>
</dbReference>
<dbReference type="SUPFAM" id="SSF51695">
    <property type="entry name" value="PLC-like phosphodiesterases"/>
    <property type="match status" value="1"/>
</dbReference>
<feature type="chain" id="PRO_5022868501" description="Tryptophan synthase alpha chain" evidence="1">
    <location>
        <begin position="27"/>
        <end position="1549"/>
    </location>
</feature>